<dbReference type="GO" id="GO:0035999">
    <property type="term" value="P:tetrahydrofolate interconversion"/>
    <property type="evidence" value="ECO:0007669"/>
    <property type="project" value="TreeGrafter"/>
</dbReference>
<dbReference type="PANTHER" id="PTHR23407:SF1">
    <property type="entry name" value="5-FORMYLTETRAHYDROFOLATE CYCLO-LIGASE"/>
    <property type="match status" value="1"/>
</dbReference>
<dbReference type="GO" id="GO:0005524">
    <property type="term" value="F:ATP binding"/>
    <property type="evidence" value="ECO:0007669"/>
    <property type="project" value="UniProtKB-KW"/>
</dbReference>
<evidence type="ECO:0000313" key="6">
    <source>
        <dbReference type="EMBL" id="QER67318.1"/>
    </source>
</evidence>
<dbReference type="GO" id="GO:0009396">
    <property type="term" value="P:folic acid-containing compound biosynthetic process"/>
    <property type="evidence" value="ECO:0007669"/>
    <property type="project" value="TreeGrafter"/>
</dbReference>
<name>A0A5P1X4V4_9LACO</name>
<feature type="binding site" evidence="4">
    <location>
        <position position="50"/>
    </location>
    <ligand>
        <name>substrate</name>
    </ligand>
</feature>
<comment type="catalytic activity">
    <reaction evidence="5">
        <text>(6S)-5-formyl-5,6,7,8-tetrahydrofolate + ATP = (6R)-5,10-methenyltetrahydrofolate + ADP + phosphate</text>
        <dbReference type="Rhea" id="RHEA:10488"/>
        <dbReference type="ChEBI" id="CHEBI:30616"/>
        <dbReference type="ChEBI" id="CHEBI:43474"/>
        <dbReference type="ChEBI" id="CHEBI:57455"/>
        <dbReference type="ChEBI" id="CHEBI:57457"/>
        <dbReference type="ChEBI" id="CHEBI:456216"/>
        <dbReference type="EC" id="6.3.3.2"/>
    </reaction>
</comment>
<dbReference type="RefSeq" id="WP_150203930.1">
    <property type="nucleotide sequence ID" value="NZ_CAXYVY010000041.1"/>
</dbReference>
<dbReference type="PANTHER" id="PTHR23407">
    <property type="entry name" value="ATPASE INHIBITOR/5-FORMYLTETRAHYDROFOLATE CYCLO-LIGASE"/>
    <property type="match status" value="1"/>
</dbReference>
<comment type="cofactor">
    <cofactor evidence="5">
        <name>Mg(2+)</name>
        <dbReference type="ChEBI" id="CHEBI:18420"/>
    </cofactor>
</comment>
<evidence type="ECO:0000256" key="4">
    <source>
        <dbReference type="PIRSR" id="PIRSR006806-1"/>
    </source>
</evidence>
<comment type="similarity">
    <text evidence="1 5">Belongs to the 5-formyltetrahydrofolate cyclo-ligase family.</text>
</comment>
<gene>
    <name evidence="6" type="ORF">F0161_05270</name>
</gene>
<keyword evidence="2 4" id="KW-0547">Nucleotide-binding</keyword>
<dbReference type="PIRSF" id="PIRSF006806">
    <property type="entry name" value="FTHF_cligase"/>
    <property type="match status" value="1"/>
</dbReference>
<dbReference type="EC" id="6.3.3.2" evidence="5"/>
<dbReference type="KEGG" id="lnn:F0161_05270"/>
<dbReference type="Gene3D" id="3.40.50.10420">
    <property type="entry name" value="NagB/RpiA/CoA transferase-like"/>
    <property type="match status" value="1"/>
</dbReference>
<evidence type="ECO:0000256" key="5">
    <source>
        <dbReference type="RuleBase" id="RU361279"/>
    </source>
</evidence>
<evidence type="ECO:0000256" key="1">
    <source>
        <dbReference type="ARBA" id="ARBA00010638"/>
    </source>
</evidence>
<feature type="binding site" evidence="4">
    <location>
        <begin position="130"/>
        <end position="138"/>
    </location>
    <ligand>
        <name>ATP</name>
        <dbReference type="ChEBI" id="CHEBI:30616"/>
    </ligand>
</feature>
<keyword evidence="5" id="KW-0479">Metal-binding</keyword>
<keyword evidence="5" id="KW-0460">Magnesium</keyword>
<dbReference type="OrthoDB" id="9801938at2"/>
<dbReference type="GO" id="GO:0046872">
    <property type="term" value="F:metal ion binding"/>
    <property type="evidence" value="ECO:0007669"/>
    <property type="project" value="UniProtKB-KW"/>
</dbReference>
<dbReference type="GO" id="GO:0030272">
    <property type="term" value="F:5-formyltetrahydrofolate cyclo-ligase activity"/>
    <property type="evidence" value="ECO:0007669"/>
    <property type="project" value="UniProtKB-EC"/>
</dbReference>
<evidence type="ECO:0000313" key="7">
    <source>
        <dbReference type="Proteomes" id="UP000325295"/>
    </source>
</evidence>
<dbReference type="Proteomes" id="UP000325295">
    <property type="component" value="Chromosome"/>
</dbReference>
<evidence type="ECO:0000256" key="2">
    <source>
        <dbReference type="ARBA" id="ARBA00022741"/>
    </source>
</evidence>
<dbReference type="AlphaFoldDB" id="A0A5P1X4V4"/>
<feature type="binding site" evidence="4">
    <location>
        <begin position="4"/>
        <end position="8"/>
    </location>
    <ligand>
        <name>ATP</name>
        <dbReference type="ChEBI" id="CHEBI:30616"/>
    </ligand>
</feature>
<keyword evidence="3 4" id="KW-0067">ATP-binding</keyword>
<protein>
    <recommendedName>
        <fullName evidence="5">5-formyltetrahydrofolate cyclo-ligase</fullName>
        <ecNumber evidence="5">6.3.3.2</ecNumber>
    </recommendedName>
</protein>
<evidence type="ECO:0000256" key="3">
    <source>
        <dbReference type="ARBA" id="ARBA00022840"/>
    </source>
</evidence>
<dbReference type="NCBIfam" id="TIGR02727">
    <property type="entry name" value="MTHFS_bact"/>
    <property type="match status" value="1"/>
</dbReference>
<accession>A0A5P1X4V4</accession>
<dbReference type="EMBL" id="CP043939">
    <property type="protein sequence ID" value="QER67318.1"/>
    <property type="molecule type" value="Genomic_DNA"/>
</dbReference>
<organism evidence="6 7">
    <name type="scientific">Paucilactobacillus nenjiangensis</name>
    <dbReference type="NCBI Taxonomy" id="1296540"/>
    <lineage>
        <taxon>Bacteria</taxon>
        <taxon>Bacillati</taxon>
        <taxon>Bacillota</taxon>
        <taxon>Bacilli</taxon>
        <taxon>Lactobacillales</taxon>
        <taxon>Lactobacillaceae</taxon>
        <taxon>Paucilactobacillus</taxon>
    </lineage>
</organism>
<feature type="binding site" evidence="4">
    <location>
        <position position="55"/>
    </location>
    <ligand>
        <name>substrate</name>
    </ligand>
</feature>
<sequence>MASKTEIREKYIGRMMKFTAPDRTVNQEKLYQQLFRSSEWQNAATIGVTLSSPMEVDTAPIIKQAQKEGKIVGIPRTLPQRQMEFVKLTADLQFISKFHIDEPVDGQVISKSTIDLMIVPGVAFANNGYRLGFGGGYYDRYLAEFENDTISLCLNVQQISDDQIHELIDLFDIKIKKIFRT</sequence>
<dbReference type="InterPro" id="IPR002698">
    <property type="entry name" value="FTHF_cligase"/>
</dbReference>
<proteinExistence type="inferred from homology"/>
<dbReference type="InterPro" id="IPR024185">
    <property type="entry name" value="FTHF_cligase-like_sf"/>
</dbReference>
<keyword evidence="6" id="KW-0436">Ligase</keyword>
<dbReference type="InterPro" id="IPR037171">
    <property type="entry name" value="NagB/RpiA_transferase-like"/>
</dbReference>
<dbReference type="SUPFAM" id="SSF100950">
    <property type="entry name" value="NagB/RpiA/CoA transferase-like"/>
    <property type="match status" value="1"/>
</dbReference>
<dbReference type="Pfam" id="PF01812">
    <property type="entry name" value="5-FTHF_cyc-lig"/>
    <property type="match status" value="1"/>
</dbReference>
<keyword evidence="7" id="KW-1185">Reference proteome</keyword>
<reference evidence="6 7" key="1">
    <citation type="submission" date="2019-09" db="EMBL/GenBank/DDBJ databases">
        <title>Complete Genome Sequence of Lactobacillus nenjiangensis SH-Y15, isolated from sauerkraut.</title>
        <authorList>
            <person name="Yang H."/>
        </authorList>
    </citation>
    <scope>NUCLEOTIDE SEQUENCE [LARGE SCALE GENOMIC DNA]</scope>
    <source>
        <strain evidence="6 7">SH-Y15</strain>
    </source>
</reference>